<evidence type="ECO:0000313" key="2">
    <source>
        <dbReference type="Proteomes" id="UP001359485"/>
    </source>
</evidence>
<name>A0ABR1AJL1_POLSC</name>
<gene>
    <name evidence="1" type="ORF">RUM44_001298</name>
</gene>
<evidence type="ECO:0000313" key="1">
    <source>
        <dbReference type="EMBL" id="KAK6621491.1"/>
    </source>
</evidence>
<protein>
    <submittedName>
        <fullName evidence="1">Uncharacterized protein</fullName>
    </submittedName>
</protein>
<sequence>MVRMMMVLAAMAEESQSLGTPLHGRAGFQHACPVKHQLENNVAGQDSDLWKGPHGCLS</sequence>
<keyword evidence="2" id="KW-1185">Reference proteome</keyword>
<reference evidence="1 2" key="1">
    <citation type="submission" date="2023-09" db="EMBL/GenBank/DDBJ databases">
        <title>Genomes of two closely related lineages of the louse Polyplax serrata with different host specificities.</title>
        <authorList>
            <person name="Martinu J."/>
            <person name="Tarabai H."/>
            <person name="Stefka J."/>
            <person name="Hypsa V."/>
        </authorList>
    </citation>
    <scope>NUCLEOTIDE SEQUENCE [LARGE SCALE GENOMIC DNA]</scope>
    <source>
        <strain evidence="1">98ZLc_SE</strain>
    </source>
</reference>
<dbReference type="Proteomes" id="UP001359485">
    <property type="component" value="Unassembled WGS sequence"/>
</dbReference>
<dbReference type="EMBL" id="JAWJWF010000047">
    <property type="protein sequence ID" value="KAK6621491.1"/>
    <property type="molecule type" value="Genomic_DNA"/>
</dbReference>
<proteinExistence type="predicted"/>
<comment type="caution">
    <text evidence="1">The sequence shown here is derived from an EMBL/GenBank/DDBJ whole genome shotgun (WGS) entry which is preliminary data.</text>
</comment>
<accession>A0ABR1AJL1</accession>
<organism evidence="1 2">
    <name type="scientific">Polyplax serrata</name>
    <name type="common">Common mouse louse</name>
    <dbReference type="NCBI Taxonomy" id="468196"/>
    <lineage>
        <taxon>Eukaryota</taxon>
        <taxon>Metazoa</taxon>
        <taxon>Ecdysozoa</taxon>
        <taxon>Arthropoda</taxon>
        <taxon>Hexapoda</taxon>
        <taxon>Insecta</taxon>
        <taxon>Pterygota</taxon>
        <taxon>Neoptera</taxon>
        <taxon>Paraneoptera</taxon>
        <taxon>Psocodea</taxon>
        <taxon>Troctomorpha</taxon>
        <taxon>Phthiraptera</taxon>
        <taxon>Anoplura</taxon>
        <taxon>Polyplacidae</taxon>
        <taxon>Polyplax</taxon>
    </lineage>
</organism>